<evidence type="ECO:0000313" key="3">
    <source>
        <dbReference type="Proteomes" id="UP000018144"/>
    </source>
</evidence>
<dbReference type="Pfam" id="PF22939">
    <property type="entry name" value="WHD_GPIID"/>
    <property type="match status" value="1"/>
</dbReference>
<protein>
    <submittedName>
        <fullName evidence="2">Similar to unnamed protein product [Aspergillus oryzae RIB40] acc. no. BAE57037</fullName>
    </submittedName>
</protein>
<dbReference type="EMBL" id="HF935421">
    <property type="protein sequence ID" value="CCX08582.1"/>
    <property type="molecule type" value="Genomic_DNA"/>
</dbReference>
<dbReference type="PANTHER" id="PTHR10039">
    <property type="entry name" value="AMELOGENIN"/>
    <property type="match status" value="1"/>
</dbReference>
<proteinExistence type="predicted"/>
<organism evidence="2 3">
    <name type="scientific">Pyronema omphalodes (strain CBS 100304)</name>
    <name type="common">Pyronema confluens</name>
    <dbReference type="NCBI Taxonomy" id="1076935"/>
    <lineage>
        <taxon>Eukaryota</taxon>
        <taxon>Fungi</taxon>
        <taxon>Dikarya</taxon>
        <taxon>Ascomycota</taxon>
        <taxon>Pezizomycotina</taxon>
        <taxon>Pezizomycetes</taxon>
        <taxon>Pezizales</taxon>
        <taxon>Pyronemataceae</taxon>
        <taxon>Pyronema</taxon>
    </lineage>
</organism>
<dbReference type="OrthoDB" id="1577640at2759"/>
<keyword evidence="3" id="KW-1185">Reference proteome</keyword>
<dbReference type="STRING" id="1076935.U4L122"/>
<accession>U4L122</accession>
<dbReference type="PANTHER" id="PTHR10039:SF15">
    <property type="entry name" value="NACHT DOMAIN-CONTAINING PROTEIN"/>
    <property type="match status" value="1"/>
</dbReference>
<gene>
    <name evidence="2" type="ORF">PCON_08175</name>
</gene>
<dbReference type="InterPro" id="IPR054471">
    <property type="entry name" value="GPIID_WHD"/>
</dbReference>
<sequence length="222" mass="25459">MKVPIETALSTCPRLITLEANAEEIRKYVSYQLDMDVHHGDMDESFRQMIRDKVVEIADGMFLLPALQIQTVLEQNSISKRREALNTMPKKLDDAFQATVDRIRQQSLSKSTQGLEVLKWIFFAFRQLTIAGLRHALAVNEYDTSTDSLDLNKLPFEKSLTDCRHGLVVVDQETSSIRPVHKSLQDFLTKEHETDKLFINGHCENFSCLSDLFETQLQNNGR</sequence>
<reference evidence="2 3" key="1">
    <citation type="journal article" date="2013" name="PLoS Genet.">
        <title>The genome and development-dependent transcriptomes of Pyronema confluens: a window into fungal evolution.</title>
        <authorList>
            <person name="Traeger S."/>
            <person name="Altegoer F."/>
            <person name="Freitag M."/>
            <person name="Gabaldon T."/>
            <person name="Kempken F."/>
            <person name="Kumar A."/>
            <person name="Marcet-Houben M."/>
            <person name="Poggeler S."/>
            <person name="Stajich J.E."/>
            <person name="Nowrousian M."/>
        </authorList>
    </citation>
    <scope>NUCLEOTIDE SEQUENCE [LARGE SCALE GENOMIC DNA]</scope>
    <source>
        <strain evidence="3">CBS 100304</strain>
        <tissue evidence="2">Vegetative mycelium</tissue>
    </source>
</reference>
<feature type="domain" description="GPI inositol-deacylase winged helix" evidence="1">
    <location>
        <begin position="116"/>
        <end position="193"/>
    </location>
</feature>
<evidence type="ECO:0000313" key="2">
    <source>
        <dbReference type="EMBL" id="CCX08582.1"/>
    </source>
</evidence>
<name>U4L122_PYROM</name>
<dbReference type="AlphaFoldDB" id="U4L122"/>
<evidence type="ECO:0000259" key="1">
    <source>
        <dbReference type="Pfam" id="PF22939"/>
    </source>
</evidence>
<dbReference type="Proteomes" id="UP000018144">
    <property type="component" value="Unassembled WGS sequence"/>
</dbReference>